<dbReference type="EMBL" id="VKQN01000001">
    <property type="protein sequence ID" value="MDR4174590.1"/>
    <property type="molecule type" value="Genomic_DNA"/>
</dbReference>
<feature type="chain" id="PRO_5043118829" description="Lipoprotein" evidence="2">
    <location>
        <begin position="22"/>
        <end position="172"/>
    </location>
</feature>
<feature type="region of interest" description="Disordered" evidence="1">
    <location>
        <begin position="133"/>
        <end position="172"/>
    </location>
</feature>
<evidence type="ECO:0000256" key="1">
    <source>
        <dbReference type="SAM" id="MobiDB-lite"/>
    </source>
</evidence>
<reference evidence="5 7" key="3">
    <citation type="submission" date="2020-05" db="EMBL/GenBank/DDBJ databases">
        <title>FDA dAtabase for Regulatory Grade micrObial Sequences (FDA-ARGOS): Supporting development and validation of Infectious Disease Dx tests.</title>
        <authorList>
            <person name="Nelson B."/>
            <person name="Plummer A."/>
            <person name="Tallon L."/>
            <person name="Sadzewicz L."/>
            <person name="Zhao X."/>
            <person name="Vavikolanu K."/>
            <person name="Mehta A."/>
            <person name="Aluvathingal J."/>
            <person name="Nadendla S."/>
            <person name="Myers T."/>
            <person name="Yan Y."/>
            <person name="Sichtig H."/>
        </authorList>
    </citation>
    <scope>NUCLEOTIDE SEQUENCE [LARGE SCALE GENOMIC DNA]</scope>
    <source>
        <strain evidence="5 7">FDAARGOS_795</strain>
        <plasmid evidence="5 7">unnamed3</plasmid>
    </source>
</reference>
<accession>A0A0B5NBM7</accession>
<feature type="compositionally biased region" description="Basic and acidic residues" evidence="1">
    <location>
        <begin position="133"/>
        <end position="156"/>
    </location>
</feature>
<evidence type="ECO:0000313" key="7">
    <source>
        <dbReference type="Proteomes" id="UP000501107"/>
    </source>
</evidence>
<evidence type="ECO:0000313" key="6">
    <source>
        <dbReference type="Proteomes" id="UP000031876"/>
    </source>
</evidence>
<proteinExistence type="predicted"/>
<reference evidence="3 6" key="1">
    <citation type="journal article" date="2015" name="Genome Announc.">
        <title>Complete genome sequences for 35 biothreat assay-relevant bacillus species.</title>
        <authorList>
            <person name="Johnson S.L."/>
            <person name="Daligault H.E."/>
            <person name="Davenport K.W."/>
            <person name="Jaissle J."/>
            <person name="Frey K.G."/>
            <person name="Ladner J.T."/>
            <person name="Broomall S.M."/>
            <person name="Bishop-Lilly K.A."/>
            <person name="Bruce D.C."/>
            <person name="Gibbons H.S."/>
            <person name="Coyne S.R."/>
            <person name="Lo C.C."/>
            <person name="Meincke L."/>
            <person name="Munk A.C."/>
            <person name="Koroleva G.I."/>
            <person name="Rosenzweig C.N."/>
            <person name="Palacios G.F."/>
            <person name="Redden C.L."/>
            <person name="Minogue T.D."/>
            <person name="Chain P.S."/>
        </authorList>
    </citation>
    <scope>NUCLEOTIDE SEQUENCE [LARGE SCALE GENOMIC DNA]</scope>
    <source>
        <strain evidence="3 6">HD1011</strain>
        <plasmid evidence="3 6">2</plasmid>
    </source>
</reference>
<dbReference type="AlphaFoldDB" id="A0A0B5NBM7"/>
<dbReference type="KEGG" id="btw:BF38_5651"/>
<geneLocation type="plasmid" evidence="5 7">
    <name>unnamed3</name>
</geneLocation>
<evidence type="ECO:0000313" key="4">
    <source>
        <dbReference type="EMBL" id="MDR4174590.1"/>
    </source>
</evidence>
<evidence type="ECO:0008006" key="8">
    <source>
        <dbReference type="Google" id="ProtNLM"/>
    </source>
</evidence>
<dbReference type="EMBL" id="CP053979">
    <property type="protein sequence ID" value="QKH22889.1"/>
    <property type="molecule type" value="Genomic_DNA"/>
</dbReference>
<organism evidence="5 7">
    <name type="scientific">Bacillus thuringiensis</name>
    <dbReference type="NCBI Taxonomy" id="1428"/>
    <lineage>
        <taxon>Bacteria</taxon>
        <taxon>Bacillati</taxon>
        <taxon>Bacillota</taxon>
        <taxon>Bacilli</taxon>
        <taxon>Bacillales</taxon>
        <taxon>Bacillaceae</taxon>
        <taxon>Bacillus</taxon>
        <taxon>Bacillus cereus group</taxon>
    </lineage>
</organism>
<reference evidence="4" key="2">
    <citation type="submission" date="2019-07" db="EMBL/GenBank/DDBJ databases">
        <title>Phylogenomic Reclassification of ATCC Bacillus Strains and Various Taxa within the Genus Bacillus.</title>
        <authorList>
            <person name="Riojas M.A."/>
            <person name="Frank A.M."/>
            <person name="Fenn S.L."/>
            <person name="King S.P."/>
            <person name="Brower S.M."/>
            <person name="Hazbon M.H."/>
        </authorList>
    </citation>
    <scope>NUCLEOTIDE SEQUENCE</scope>
    <source>
        <strain evidence="4">ATCC 35646</strain>
    </source>
</reference>
<dbReference type="EMBL" id="CP009334">
    <property type="protein sequence ID" value="AJG73805.1"/>
    <property type="molecule type" value="Genomic_DNA"/>
</dbReference>
<dbReference type="RefSeq" id="WP_003255420.1">
    <property type="nucleotide sequence ID" value="NZ_CP009334.1"/>
</dbReference>
<feature type="signal peptide" evidence="2">
    <location>
        <begin position="1"/>
        <end position="21"/>
    </location>
</feature>
<keyword evidence="2" id="KW-0732">Signal</keyword>
<evidence type="ECO:0000313" key="5">
    <source>
        <dbReference type="EMBL" id="QKH22889.1"/>
    </source>
</evidence>
<dbReference type="Proteomes" id="UP000031876">
    <property type="component" value="Plasmid 2"/>
</dbReference>
<dbReference type="Proteomes" id="UP000501107">
    <property type="component" value="Plasmid unnamed3"/>
</dbReference>
<protein>
    <recommendedName>
        <fullName evidence="8">Lipoprotein</fullName>
    </recommendedName>
</protein>
<gene>
    <name evidence="3" type="ORF">BF38_5651</name>
    <name evidence="4" type="ORF">FO599_00410</name>
    <name evidence="5" type="ORF">FOC89_02605</name>
</gene>
<keyword evidence="5" id="KW-0614">Plasmid</keyword>
<geneLocation type="plasmid" evidence="3 6">
    <name>2</name>
</geneLocation>
<evidence type="ECO:0000313" key="3">
    <source>
        <dbReference type="EMBL" id="AJG73805.1"/>
    </source>
</evidence>
<sequence>MKRKVLAISLPVMLLSNVGCSADWIFAKDNEKEIHAIEKETKKEEQSYSNNISRLSSQLEIDVTELQKYFFDSSETGKEDLNTRLALFKTTISKIKKLEVPKNYKEAHKEVLKAVDLYESSINYRLESIEKKDQKGIDESKEKTKEAGDKLEEARKKVNSVDLQKSKEMWGK</sequence>
<evidence type="ECO:0000256" key="2">
    <source>
        <dbReference type="SAM" id="SignalP"/>
    </source>
</evidence>
<name>A0A0B5NBM7_BACTU</name>
<dbReference type="Proteomes" id="UP001181533">
    <property type="component" value="Unassembled WGS sequence"/>
</dbReference>